<protein>
    <submittedName>
        <fullName evidence="1">Uncharacterized protein</fullName>
    </submittedName>
</protein>
<comment type="caution">
    <text evidence="1">The sequence shown here is derived from an EMBL/GenBank/DDBJ whole genome shotgun (WGS) entry which is preliminary data.</text>
</comment>
<name>A0A5J4QDS8_9ZZZZ</name>
<evidence type="ECO:0000313" key="1">
    <source>
        <dbReference type="EMBL" id="KAA6319144.1"/>
    </source>
</evidence>
<dbReference type="AlphaFoldDB" id="A0A5J4QDS8"/>
<proteinExistence type="predicted"/>
<sequence>MNIEIKVFKDYEHEHKKNSIHFNAMLHDVFL</sequence>
<accession>A0A5J4QDS8</accession>
<organism evidence="1">
    <name type="scientific">termite gut metagenome</name>
    <dbReference type="NCBI Taxonomy" id="433724"/>
    <lineage>
        <taxon>unclassified sequences</taxon>
        <taxon>metagenomes</taxon>
        <taxon>organismal metagenomes</taxon>
    </lineage>
</organism>
<gene>
    <name evidence="1" type="ORF">EZS27_030927</name>
</gene>
<reference evidence="1" key="1">
    <citation type="submission" date="2019-03" db="EMBL/GenBank/DDBJ databases">
        <title>Single cell metagenomics reveals metabolic interactions within the superorganism composed of flagellate Streblomastix strix and complex community of Bacteroidetes bacteria on its surface.</title>
        <authorList>
            <person name="Treitli S.C."/>
            <person name="Kolisko M."/>
            <person name="Husnik F."/>
            <person name="Keeling P."/>
            <person name="Hampl V."/>
        </authorList>
    </citation>
    <scope>NUCLEOTIDE SEQUENCE</scope>
    <source>
        <strain evidence="1">STM</strain>
    </source>
</reference>
<dbReference type="EMBL" id="SNRY01003976">
    <property type="protein sequence ID" value="KAA6319144.1"/>
    <property type="molecule type" value="Genomic_DNA"/>
</dbReference>